<accession>A0AAV1YUW6</accession>
<reference evidence="2 3" key="1">
    <citation type="submission" date="2024-04" db="EMBL/GenBank/DDBJ databases">
        <authorList>
            <person name="Rising A."/>
            <person name="Reimegard J."/>
            <person name="Sonavane S."/>
            <person name="Akerstrom W."/>
            <person name="Nylinder S."/>
            <person name="Hedman E."/>
            <person name="Kallberg Y."/>
        </authorList>
    </citation>
    <scope>NUCLEOTIDE SEQUENCE [LARGE SCALE GENOMIC DNA]</scope>
</reference>
<comment type="caution">
    <text evidence="2">The sequence shown here is derived from an EMBL/GenBank/DDBJ whole genome shotgun (WGS) entry which is preliminary data.</text>
</comment>
<dbReference type="AlphaFoldDB" id="A0AAV1YUW6"/>
<feature type="compositionally biased region" description="Basic and acidic residues" evidence="1">
    <location>
        <begin position="143"/>
        <end position="154"/>
    </location>
</feature>
<evidence type="ECO:0000313" key="3">
    <source>
        <dbReference type="Proteomes" id="UP001497382"/>
    </source>
</evidence>
<gene>
    <name evidence="2" type="ORF">LARSCL_LOCUS1203</name>
</gene>
<evidence type="ECO:0000256" key="1">
    <source>
        <dbReference type="SAM" id="MobiDB-lite"/>
    </source>
</evidence>
<evidence type="ECO:0008006" key="4">
    <source>
        <dbReference type="Google" id="ProtNLM"/>
    </source>
</evidence>
<dbReference type="EMBL" id="CAXIEN010000006">
    <property type="protein sequence ID" value="CAL1262801.1"/>
    <property type="molecule type" value="Genomic_DNA"/>
</dbReference>
<keyword evidence="3" id="KW-1185">Reference proteome</keyword>
<evidence type="ECO:0000313" key="2">
    <source>
        <dbReference type="EMBL" id="CAL1262801.1"/>
    </source>
</evidence>
<sequence>MKFKYFKDRKGPIMRSKEICVDSTKVMELAFQNILNEIIEHVIEGVCFEAHRALKLGYFSVNEYIIKEHKLEIYSGEERPSPKPGVALFDNKKNNEQFSTCPYCNQLKAASNFIRHKNSCRSRTRGSSSLDNTGKTENYENNVQKEDNSDGKKGNDKKRAKSLKLTTVFDGQMKRVEENLI</sequence>
<organism evidence="2 3">
    <name type="scientific">Larinioides sclopetarius</name>
    <dbReference type="NCBI Taxonomy" id="280406"/>
    <lineage>
        <taxon>Eukaryota</taxon>
        <taxon>Metazoa</taxon>
        <taxon>Ecdysozoa</taxon>
        <taxon>Arthropoda</taxon>
        <taxon>Chelicerata</taxon>
        <taxon>Arachnida</taxon>
        <taxon>Araneae</taxon>
        <taxon>Araneomorphae</taxon>
        <taxon>Entelegynae</taxon>
        <taxon>Araneoidea</taxon>
        <taxon>Araneidae</taxon>
        <taxon>Larinioides</taxon>
    </lineage>
</organism>
<feature type="region of interest" description="Disordered" evidence="1">
    <location>
        <begin position="121"/>
        <end position="159"/>
    </location>
</feature>
<protein>
    <recommendedName>
        <fullName evidence="4">SAGA-associated factor 11</fullName>
    </recommendedName>
</protein>
<feature type="compositionally biased region" description="Polar residues" evidence="1">
    <location>
        <begin position="125"/>
        <end position="142"/>
    </location>
</feature>
<dbReference type="Proteomes" id="UP001497382">
    <property type="component" value="Unassembled WGS sequence"/>
</dbReference>
<name>A0AAV1YUW6_9ARAC</name>
<proteinExistence type="predicted"/>